<reference evidence="11" key="1">
    <citation type="journal article" date="2020" name="Stud. Mycol.">
        <title>101 Dothideomycetes genomes: a test case for predicting lifestyles and emergence of pathogens.</title>
        <authorList>
            <person name="Haridas S."/>
            <person name="Albert R."/>
            <person name="Binder M."/>
            <person name="Bloem J."/>
            <person name="Labutti K."/>
            <person name="Salamov A."/>
            <person name="Andreopoulos B."/>
            <person name="Baker S."/>
            <person name="Barry K."/>
            <person name="Bills G."/>
            <person name="Bluhm B."/>
            <person name="Cannon C."/>
            <person name="Castanera R."/>
            <person name="Culley D."/>
            <person name="Daum C."/>
            <person name="Ezra D."/>
            <person name="Gonzalez J."/>
            <person name="Henrissat B."/>
            <person name="Kuo A."/>
            <person name="Liang C."/>
            <person name="Lipzen A."/>
            <person name="Lutzoni F."/>
            <person name="Magnuson J."/>
            <person name="Mondo S."/>
            <person name="Nolan M."/>
            <person name="Ohm R."/>
            <person name="Pangilinan J."/>
            <person name="Park H.-J."/>
            <person name="Ramirez L."/>
            <person name="Alfaro M."/>
            <person name="Sun H."/>
            <person name="Tritt A."/>
            <person name="Yoshinaga Y."/>
            <person name="Zwiers L.-H."/>
            <person name="Turgeon B."/>
            <person name="Goodwin S."/>
            <person name="Spatafora J."/>
            <person name="Crous P."/>
            <person name="Grigoriev I."/>
        </authorList>
    </citation>
    <scope>NUCLEOTIDE SEQUENCE</scope>
    <source>
        <strain evidence="11">CBS 113979</strain>
    </source>
</reference>
<dbReference type="InterPro" id="IPR037917">
    <property type="entry name" value="Ypt35_PX"/>
</dbReference>
<dbReference type="SUPFAM" id="SSF64268">
    <property type="entry name" value="PX domain"/>
    <property type="match status" value="1"/>
</dbReference>
<evidence type="ECO:0000256" key="9">
    <source>
        <dbReference type="ARBA" id="ARBA00033785"/>
    </source>
</evidence>
<keyword evidence="6" id="KW-0472">Membrane</keyword>
<dbReference type="InterPro" id="IPR001683">
    <property type="entry name" value="PX_dom"/>
</dbReference>
<gene>
    <name evidence="11" type="ORF">K402DRAFT_388256</name>
</gene>
<evidence type="ECO:0000256" key="2">
    <source>
        <dbReference type="ARBA" id="ARBA00004177"/>
    </source>
</evidence>
<proteinExistence type="inferred from homology"/>
<evidence type="ECO:0000256" key="7">
    <source>
        <dbReference type="ARBA" id="ARBA00033728"/>
    </source>
</evidence>
<evidence type="ECO:0000256" key="4">
    <source>
        <dbReference type="ARBA" id="ARBA00022554"/>
    </source>
</evidence>
<evidence type="ECO:0000259" key="10">
    <source>
        <dbReference type="PROSITE" id="PS50195"/>
    </source>
</evidence>
<evidence type="ECO:0000256" key="3">
    <source>
        <dbReference type="ARBA" id="ARBA00007426"/>
    </source>
</evidence>
<evidence type="ECO:0000256" key="5">
    <source>
        <dbReference type="ARBA" id="ARBA00022753"/>
    </source>
</evidence>
<evidence type="ECO:0000256" key="6">
    <source>
        <dbReference type="ARBA" id="ARBA00023136"/>
    </source>
</evidence>
<keyword evidence="4" id="KW-0926">Vacuole</keyword>
<dbReference type="EMBL" id="ML977137">
    <property type="protein sequence ID" value="KAF1992608.1"/>
    <property type="molecule type" value="Genomic_DNA"/>
</dbReference>
<name>A0A6G1HI39_9PEZI</name>
<evidence type="ECO:0000313" key="11">
    <source>
        <dbReference type="EMBL" id="KAF1992608.1"/>
    </source>
</evidence>
<feature type="domain" description="PX" evidence="10">
    <location>
        <begin position="90"/>
        <end position="200"/>
    </location>
</feature>
<dbReference type="PANTHER" id="PTHR10555">
    <property type="entry name" value="SORTING NEXIN"/>
    <property type="match status" value="1"/>
</dbReference>
<comment type="subcellular location">
    <subcellularLocation>
        <location evidence="2">Endosome</location>
    </subcellularLocation>
    <subcellularLocation>
        <location evidence="1">Vacuole membrane</location>
        <topology evidence="1">Peripheral membrane protein</topology>
    </subcellularLocation>
</comment>
<evidence type="ECO:0000256" key="8">
    <source>
        <dbReference type="ARBA" id="ARBA00033774"/>
    </source>
</evidence>
<protein>
    <recommendedName>
        <fullName evidence="8">Endosomal/vacuolar adapter protein YPT35</fullName>
    </recommendedName>
    <alternativeName>
        <fullName evidence="9">PX domain-containing protein YPT35</fullName>
    </alternativeName>
</protein>
<accession>A0A6G1HI39</accession>
<comment type="similarity">
    <text evidence="3">Belongs to the YPT35 family.</text>
</comment>
<keyword evidence="5" id="KW-0967">Endosome</keyword>
<dbReference type="AlphaFoldDB" id="A0A6G1HI39"/>
<dbReference type="CDD" id="cd07280">
    <property type="entry name" value="PX_YPT35"/>
    <property type="match status" value="1"/>
</dbReference>
<dbReference type="Gene3D" id="3.30.1520.10">
    <property type="entry name" value="Phox-like domain"/>
    <property type="match status" value="1"/>
</dbReference>
<dbReference type="GO" id="GO:0005774">
    <property type="term" value="C:vacuolar membrane"/>
    <property type="evidence" value="ECO:0007669"/>
    <property type="project" value="UniProtKB-SubCell"/>
</dbReference>
<dbReference type="SMART" id="SM00312">
    <property type="entry name" value="PX"/>
    <property type="match status" value="1"/>
</dbReference>
<dbReference type="PANTHER" id="PTHR10555:SF170">
    <property type="entry name" value="FI18122P1"/>
    <property type="match status" value="1"/>
</dbReference>
<organism evidence="11 12">
    <name type="scientific">Aulographum hederae CBS 113979</name>
    <dbReference type="NCBI Taxonomy" id="1176131"/>
    <lineage>
        <taxon>Eukaryota</taxon>
        <taxon>Fungi</taxon>
        <taxon>Dikarya</taxon>
        <taxon>Ascomycota</taxon>
        <taxon>Pezizomycotina</taxon>
        <taxon>Dothideomycetes</taxon>
        <taxon>Pleosporomycetidae</taxon>
        <taxon>Aulographales</taxon>
        <taxon>Aulographaceae</taxon>
    </lineage>
</organism>
<dbReference type="Pfam" id="PF00787">
    <property type="entry name" value="PX"/>
    <property type="match status" value="1"/>
</dbReference>
<dbReference type="GO" id="GO:0010008">
    <property type="term" value="C:endosome membrane"/>
    <property type="evidence" value="ECO:0007669"/>
    <property type="project" value="UniProtKB-SubCell"/>
</dbReference>
<sequence length="200" mass="22876">MEPDQRADAVAREQQTLAVAATTTTTTTTLLSGDLHQREPIVSPPYWQKHLRSDSSWSFTTVDRSRPAPIRLEDNTEEWTEQSRALWARHVVFSDYTVISGSAPGIGAYVVWNFTIETVKGGPITLRKRYSEFDKLRKNLLRTFPLSEAAIPELPRKSVISRFQTKFLEQRKEGLEHFLTCILLNPEFSSCPVIKDFLFC</sequence>
<dbReference type="OrthoDB" id="10254720at2759"/>
<keyword evidence="12" id="KW-1185">Reference proteome</keyword>
<comment type="function">
    <text evidence="7">Recruits the lipid transfer protein VPS13 to endosomal and vacuolar membranes.</text>
</comment>
<dbReference type="InterPro" id="IPR036871">
    <property type="entry name" value="PX_dom_sf"/>
</dbReference>
<evidence type="ECO:0000313" key="12">
    <source>
        <dbReference type="Proteomes" id="UP000800041"/>
    </source>
</evidence>
<dbReference type="Proteomes" id="UP000800041">
    <property type="component" value="Unassembled WGS sequence"/>
</dbReference>
<dbReference type="GO" id="GO:0032266">
    <property type="term" value="F:phosphatidylinositol-3-phosphate binding"/>
    <property type="evidence" value="ECO:0007669"/>
    <property type="project" value="InterPro"/>
</dbReference>
<evidence type="ECO:0000256" key="1">
    <source>
        <dbReference type="ARBA" id="ARBA00004148"/>
    </source>
</evidence>
<dbReference type="PROSITE" id="PS50195">
    <property type="entry name" value="PX"/>
    <property type="match status" value="1"/>
</dbReference>